<dbReference type="SUPFAM" id="SSF57424">
    <property type="entry name" value="LDL receptor-like module"/>
    <property type="match status" value="1"/>
</dbReference>
<keyword evidence="1" id="KW-1015">Disulfide bond</keyword>
<evidence type="ECO:0000256" key="1">
    <source>
        <dbReference type="ARBA" id="ARBA00023157"/>
    </source>
</evidence>
<sequence>MGTTEVIVRCHLNHIQCPGTRKCIHFNKLCNGAKDCADGFDEGVHCRVCWPYFLTLNRWRGWERNMNQGLQRSLE</sequence>
<dbReference type="EMBL" id="QNUK01000067">
    <property type="protein sequence ID" value="KAF5903823.1"/>
    <property type="molecule type" value="Genomic_DNA"/>
</dbReference>
<keyword evidence="4" id="KW-1185">Reference proteome</keyword>
<accession>A0A8J4U9V5</accession>
<reference evidence="3" key="1">
    <citation type="submission" date="2020-07" db="EMBL/GenBank/DDBJ databases">
        <title>Clarias magur genome sequencing, assembly and annotation.</title>
        <authorList>
            <person name="Kushwaha B."/>
            <person name="Kumar R."/>
            <person name="Das P."/>
            <person name="Joshi C.G."/>
            <person name="Kumar D."/>
            <person name="Nagpure N.S."/>
            <person name="Pandey M."/>
            <person name="Agarwal S."/>
            <person name="Srivastava S."/>
            <person name="Singh M."/>
            <person name="Sahoo L."/>
            <person name="Jayasankar P."/>
            <person name="Meher P.K."/>
            <person name="Koringa P.G."/>
            <person name="Iquebal M.A."/>
            <person name="Das S.P."/>
            <person name="Bit A."/>
            <person name="Patnaik S."/>
            <person name="Patel N."/>
            <person name="Shah T.M."/>
            <person name="Hinsu A."/>
            <person name="Jena J.K."/>
        </authorList>
    </citation>
    <scope>NUCLEOTIDE SEQUENCE</scope>
    <source>
        <strain evidence="3">CIFAMagur01</strain>
        <tissue evidence="3">Testis</tissue>
    </source>
</reference>
<dbReference type="Gene3D" id="4.10.400.10">
    <property type="entry name" value="Low-density Lipoprotein Receptor"/>
    <property type="match status" value="1"/>
</dbReference>
<dbReference type="OrthoDB" id="10066840at2759"/>
<dbReference type="PROSITE" id="PS50068">
    <property type="entry name" value="LDLRA_2"/>
    <property type="match status" value="1"/>
</dbReference>
<proteinExistence type="predicted"/>
<organism evidence="3 4">
    <name type="scientific">Clarias magur</name>
    <name type="common">Asian catfish</name>
    <name type="synonym">Macropteronotus magur</name>
    <dbReference type="NCBI Taxonomy" id="1594786"/>
    <lineage>
        <taxon>Eukaryota</taxon>
        <taxon>Metazoa</taxon>
        <taxon>Chordata</taxon>
        <taxon>Craniata</taxon>
        <taxon>Vertebrata</taxon>
        <taxon>Euteleostomi</taxon>
        <taxon>Actinopterygii</taxon>
        <taxon>Neopterygii</taxon>
        <taxon>Teleostei</taxon>
        <taxon>Ostariophysi</taxon>
        <taxon>Siluriformes</taxon>
        <taxon>Clariidae</taxon>
        <taxon>Clarias</taxon>
    </lineage>
</organism>
<dbReference type="Proteomes" id="UP000727407">
    <property type="component" value="Unassembled WGS sequence"/>
</dbReference>
<evidence type="ECO:0000313" key="3">
    <source>
        <dbReference type="EMBL" id="KAF5903823.1"/>
    </source>
</evidence>
<comment type="caution">
    <text evidence="2">Lacks conserved residue(s) required for the propagation of feature annotation.</text>
</comment>
<dbReference type="Pfam" id="PF00057">
    <property type="entry name" value="Ldl_recept_a"/>
    <property type="match status" value="1"/>
</dbReference>
<evidence type="ECO:0000313" key="4">
    <source>
        <dbReference type="Proteomes" id="UP000727407"/>
    </source>
</evidence>
<dbReference type="AlphaFoldDB" id="A0A8J4U9V5"/>
<dbReference type="InterPro" id="IPR036055">
    <property type="entry name" value="LDL_receptor-like_sf"/>
</dbReference>
<name>A0A8J4U9V5_CLAMG</name>
<dbReference type="SMART" id="SM00192">
    <property type="entry name" value="LDLa"/>
    <property type="match status" value="1"/>
</dbReference>
<keyword evidence="3" id="KW-0449">Lipoprotein</keyword>
<keyword evidence="3" id="KW-0675">Receptor</keyword>
<comment type="caution">
    <text evidence="3">The sequence shown here is derived from an EMBL/GenBank/DDBJ whole genome shotgun (WGS) entry which is preliminary data.</text>
</comment>
<dbReference type="CDD" id="cd00112">
    <property type="entry name" value="LDLa"/>
    <property type="match status" value="1"/>
</dbReference>
<evidence type="ECO:0000256" key="2">
    <source>
        <dbReference type="PROSITE-ProRule" id="PRU00124"/>
    </source>
</evidence>
<gene>
    <name evidence="3" type="primary">lrp1b</name>
    <name evidence="3" type="ORF">DAT39_006423</name>
</gene>
<protein>
    <submittedName>
        <fullName evidence="3">Low-density lipoprotein receptor-related protein 1B-like</fullName>
    </submittedName>
</protein>
<dbReference type="InterPro" id="IPR002172">
    <property type="entry name" value="LDrepeatLR_classA_rpt"/>
</dbReference>
<dbReference type="FunFam" id="4.10.400.10:FF:000148">
    <property type="entry name" value="low-density lipoprotein receptor-related protein 1B"/>
    <property type="match status" value="1"/>
</dbReference>